<comment type="subcellular location">
    <subcellularLocation>
        <location evidence="1">Nucleus membrane</location>
        <topology evidence="1">Multi-pass membrane protein</topology>
    </subcellularLocation>
    <subcellularLocation>
        <location evidence="2">Nucleus</location>
        <location evidence="2">Nuclear pore complex</location>
    </subcellularLocation>
</comment>
<evidence type="ECO:0000256" key="8">
    <source>
        <dbReference type="ARBA" id="ARBA00022989"/>
    </source>
</evidence>
<dbReference type="GO" id="GO:0070631">
    <property type="term" value="P:spindle pole body localization"/>
    <property type="evidence" value="ECO:0007669"/>
    <property type="project" value="TreeGrafter"/>
</dbReference>
<evidence type="ECO:0000313" key="14">
    <source>
        <dbReference type="EMBL" id="KAA8908121.1"/>
    </source>
</evidence>
<evidence type="ECO:0000256" key="3">
    <source>
        <dbReference type="ARBA" id="ARBA00005760"/>
    </source>
</evidence>
<evidence type="ECO:0000256" key="5">
    <source>
        <dbReference type="ARBA" id="ARBA00022692"/>
    </source>
</evidence>
<feature type="transmembrane region" description="Helical" evidence="13">
    <location>
        <begin position="109"/>
        <end position="131"/>
    </location>
</feature>
<dbReference type="PANTHER" id="PTHR13269">
    <property type="entry name" value="NUCLEOPORIN NDC1"/>
    <property type="match status" value="1"/>
</dbReference>
<dbReference type="GO" id="GO:0031965">
    <property type="term" value="C:nuclear membrane"/>
    <property type="evidence" value="ECO:0007669"/>
    <property type="project" value="UniProtKB-SubCell"/>
</dbReference>
<dbReference type="GO" id="GO:0051028">
    <property type="term" value="P:mRNA transport"/>
    <property type="evidence" value="ECO:0007669"/>
    <property type="project" value="UniProtKB-KW"/>
</dbReference>
<feature type="transmembrane region" description="Helical" evidence="13">
    <location>
        <begin position="57"/>
        <end position="83"/>
    </location>
</feature>
<comment type="caution">
    <text evidence="14">The sequence shown here is derived from an EMBL/GenBank/DDBJ whole genome shotgun (WGS) entry which is preliminary data.</text>
</comment>
<keyword evidence="12" id="KW-0539">Nucleus</keyword>
<keyword evidence="11 13" id="KW-0472">Membrane</keyword>
<feature type="transmembrane region" description="Helical" evidence="13">
    <location>
        <begin position="259"/>
        <end position="286"/>
    </location>
</feature>
<feature type="non-terminal residue" evidence="14">
    <location>
        <position position="318"/>
    </location>
</feature>
<evidence type="ECO:0000256" key="7">
    <source>
        <dbReference type="ARBA" id="ARBA00022927"/>
    </source>
</evidence>
<dbReference type="InParanoid" id="A0A5J5EYY4"/>
<sequence length="318" mass="35895">MVSSISRSLPAPAVKPPPPHYQSLLTPLLHRRFVNAFFVCGAFCYFLAFLISDKSRFLWTLFPVMLFKSILLGLFSAMPILLLRIHQLHVGKRVQPSPFLAFQRAIGSFSTYTTIFIYALSSLVFAAIYLASSSPNDQLGILVEGRIHERPRLNERFLYLVFFATYLGFLQGIYHIANDRARLTFPEEPIASAQDAARQQFPNIAWNVGLNVLIGTVSGPLVYLPFRHPIWSWTLWFARRFYWLNRSAVLPSFPVGPGLFIRSAVLAAMIVLISEVAHMAFISFFIEDPFKHGKVITDKSMDPNGTLVTGLRSANKPL</sequence>
<name>A0A5J5EYY4_9PEZI</name>
<organism evidence="14 15">
    <name type="scientific">Sphaerosporella brunnea</name>
    <dbReference type="NCBI Taxonomy" id="1250544"/>
    <lineage>
        <taxon>Eukaryota</taxon>
        <taxon>Fungi</taxon>
        <taxon>Dikarya</taxon>
        <taxon>Ascomycota</taxon>
        <taxon>Pezizomycotina</taxon>
        <taxon>Pezizomycetes</taxon>
        <taxon>Pezizales</taxon>
        <taxon>Pyronemataceae</taxon>
        <taxon>Sphaerosporella</taxon>
    </lineage>
</organism>
<evidence type="ECO:0000256" key="4">
    <source>
        <dbReference type="ARBA" id="ARBA00022448"/>
    </source>
</evidence>
<comment type="similarity">
    <text evidence="3">Belongs to the NDC1 family.</text>
</comment>
<keyword evidence="6" id="KW-0509">mRNA transport</keyword>
<evidence type="ECO:0000256" key="13">
    <source>
        <dbReference type="SAM" id="Phobius"/>
    </source>
</evidence>
<dbReference type="EMBL" id="VXIS01000071">
    <property type="protein sequence ID" value="KAA8908121.1"/>
    <property type="molecule type" value="Genomic_DNA"/>
</dbReference>
<feature type="transmembrane region" description="Helical" evidence="13">
    <location>
        <begin position="204"/>
        <end position="226"/>
    </location>
</feature>
<evidence type="ECO:0000313" key="15">
    <source>
        <dbReference type="Proteomes" id="UP000326924"/>
    </source>
</evidence>
<dbReference type="GO" id="GO:0006999">
    <property type="term" value="P:nuclear pore organization"/>
    <property type="evidence" value="ECO:0007669"/>
    <property type="project" value="TreeGrafter"/>
</dbReference>
<dbReference type="OrthoDB" id="67850at2759"/>
<reference evidence="14 15" key="1">
    <citation type="submission" date="2019-09" db="EMBL/GenBank/DDBJ databases">
        <title>Draft genome of the ectomycorrhizal ascomycete Sphaerosporella brunnea.</title>
        <authorList>
            <consortium name="DOE Joint Genome Institute"/>
            <person name="Benucci G.M."/>
            <person name="Marozzi G."/>
            <person name="Antonielli L."/>
            <person name="Sanchez S."/>
            <person name="Marco P."/>
            <person name="Wang X."/>
            <person name="Falini L.B."/>
            <person name="Barry K."/>
            <person name="Haridas S."/>
            <person name="Lipzen A."/>
            <person name="Labutti K."/>
            <person name="Grigoriev I.V."/>
            <person name="Murat C."/>
            <person name="Martin F."/>
            <person name="Albertini E."/>
            <person name="Donnini D."/>
            <person name="Bonito G."/>
        </authorList>
    </citation>
    <scope>NUCLEOTIDE SEQUENCE [LARGE SCALE GENOMIC DNA]</scope>
    <source>
        <strain evidence="14 15">Sb_GMNB300</strain>
    </source>
</reference>
<keyword evidence="10" id="KW-0906">Nuclear pore complex</keyword>
<dbReference type="GO" id="GO:0015031">
    <property type="term" value="P:protein transport"/>
    <property type="evidence" value="ECO:0007669"/>
    <property type="project" value="UniProtKB-KW"/>
</dbReference>
<evidence type="ECO:0000256" key="6">
    <source>
        <dbReference type="ARBA" id="ARBA00022816"/>
    </source>
</evidence>
<dbReference type="GO" id="GO:0005816">
    <property type="term" value="C:spindle pole body"/>
    <property type="evidence" value="ECO:0007669"/>
    <property type="project" value="TreeGrafter"/>
</dbReference>
<keyword evidence="4" id="KW-0813">Transport</keyword>
<keyword evidence="7" id="KW-0653">Protein transport</keyword>
<evidence type="ECO:0000256" key="10">
    <source>
        <dbReference type="ARBA" id="ARBA00023132"/>
    </source>
</evidence>
<evidence type="ECO:0000256" key="12">
    <source>
        <dbReference type="ARBA" id="ARBA00023242"/>
    </source>
</evidence>
<dbReference type="GO" id="GO:0106166">
    <property type="term" value="F:spindle pole body-nuclear membrane anchor activity"/>
    <property type="evidence" value="ECO:0007669"/>
    <property type="project" value="TreeGrafter"/>
</dbReference>
<dbReference type="GO" id="GO:0070762">
    <property type="term" value="C:nuclear pore transmembrane ring"/>
    <property type="evidence" value="ECO:0007669"/>
    <property type="project" value="TreeGrafter"/>
</dbReference>
<feature type="transmembrane region" description="Helical" evidence="13">
    <location>
        <begin position="157"/>
        <end position="177"/>
    </location>
</feature>
<accession>A0A5J5EYY4</accession>
<evidence type="ECO:0000256" key="9">
    <source>
        <dbReference type="ARBA" id="ARBA00023010"/>
    </source>
</evidence>
<dbReference type="Proteomes" id="UP000326924">
    <property type="component" value="Unassembled WGS sequence"/>
</dbReference>
<dbReference type="InterPro" id="IPR019049">
    <property type="entry name" value="Nucleoporin_prot_Ndc1/Nup"/>
</dbReference>
<evidence type="ECO:0000256" key="1">
    <source>
        <dbReference type="ARBA" id="ARBA00004232"/>
    </source>
</evidence>
<keyword evidence="8 13" id="KW-1133">Transmembrane helix</keyword>
<evidence type="ECO:0000256" key="11">
    <source>
        <dbReference type="ARBA" id="ARBA00023136"/>
    </source>
</evidence>
<feature type="transmembrane region" description="Helical" evidence="13">
    <location>
        <begin position="33"/>
        <end position="51"/>
    </location>
</feature>
<proteinExistence type="inferred from homology"/>
<keyword evidence="9" id="KW-0811">Translocation</keyword>
<dbReference type="PANTHER" id="PTHR13269:SF6">
    <property type="entry name" value="NUCLEOPORIN NDC1"/>
    <property type="match status" value="1"/>
</dbReference>
<keyword evidence="15" id="KW-1185">Reference proteome</keyword>
<keyword evidence="5 13" id="KW-0812">Transmembrane</keyword>
<protein>
    <submittedName>
        <fullName evidence="14">Nucleoporin protein Ndc1-Nup</fullName>
    </submittedName>
</protein>
<dbReference type="Pfam" id="PF09531">
    <property type="entry name" value="Ndc1_Nup"/>
    <property type="match status" value="1"/>
</dbReference>
<dbReference type="AlphaFoldDB" id="A0A5J5EYY4"/>
<gene>
    <name evidence="14" type="ORF">FN846DRAFT_756722</name>
</gene>
<evidence type="ECO:0000256" key="2">
    <source>
        <dbReference type="ARBA" id="ARBA00004567"/>
    </source>
</evidence>